<evidence type="ECO:0000313" key="3">
    <source>
        <dbReference type="Proteomes" id="UP000027661"/>
    </source>
</evidence>
<dbReference type="Proteomes" id="UP000027661">
    <property type="component" value="Unassembled WGS sequence"/>
</dbReference>
<dbReference type="EMBL" id="JNHM01000018">
    <property type="protein sequence ID" value="KDS55007.1"/>
    <property type="molecule type" value="Genomic_DNA"/>
</dbReference>
<reference evidence="2 3" key="1">
    <citation type="submission" date="2014-04" db="EMBL/GenBank/DDBJ databases">
        <authorList>
            <person name="Sears C."/>
            <person name="Carroll K."/>
            <person name="Sack B.R."/>
            <person name="Qadri F."/>
            <person name="Myers L.L."/>
            <person name="Chung G.-T."/>
            <person name="Escheverria P."/>
            <person name="Fraser C.M."/>
            <person name="Sadzewicz L."/>
            <person name="Shefchek K.A."/>
            <person name="Tallon L."/>
            <person name="Das S.P."/>
            <person name="Daugherty S."/>
            <person name="Mongodin E.F."/>
        </authorList>
    </citation>
    <scope>NUCLEOTIDE SEQUENCE [LARGE SCALE GENOMIC DNA]</scope>
    <source>
        <strain evidence="2 3">3975 RP4</strain>
    </source>
</reference>
<dbReference type="AlphaFoldDB" id="A0A069SKR0"/>
<dbReference type="PATRIC" id="fig|1339352.3.peg.1396"/>
<feature type="signal peptide" evidence="1">
    <location>
        <begin position="1"/>
        <end position="24"/>
    </location>
</feature>
<dbReference type="Gene3D" id="1.25.40.390">
    <property type="match status" value="2"/>
</dbReference>
<evidence type="ECO:0000313" key="2">
    <source>
        <dbReference type="EMBL" id="KDS55007.1"/>
    </source>
</evidence>
<sequence>MKFNKYFYLSAALAFALCSCSDNDETGGDFTPTIFNVMGKVEKGPMIRGSHVDMRTLDEYMTPTGSFYSATIDNNLGDFNYGTLKINSPYAQLTADGYFFNEVDGELSEGTIKLDAIVDLKDNSTINVNVLTHLKSKRIHHLVTTQGMTFKEANAQAQKELLTQFGLQQYASKDASQFSLTSGDDASGALIAISSLVLTDRSDAEIVEYLSILSNEFGTEGAFSQETKKKIQSGKNYLNTRLDRISENIKSRYKELGLEVKVKDLAYYFDWDNDGIAGNELDESESVTLSTTEVNVPKEGGEYTISIVSDKPYYLNPPSFDSDSDSGLQELPQDNVTEENYFGGLYEPSANLPTPSIKYNKAIENNVITVIIEPALFKEDLSTTFTVYNARGKVAATVTIKQSGDKNYWVKHDPVRLGDQGKQAVLSIMSTMRDAISMQQYLQTNYIHQEDFKTPIPFQPYDGKIGNTWKYYYAAINRWLMIKDIDANQLNCYQSFIDTHLALAYYQLSSRWGGIPFIMQRPNDAHISLPRTDEAEVLSRVENMLFDAMEDLDEHRYDAFQDANEMLFVSKDAARTLLAFVYCNQKKFDKALPLLEEVIRRDDYHLEYTKATEYKNNAECIWGYHIQARSGEACHPCLDYKDVILTAAECLYHTGNTPKAKEYINQVCEHKNLTVDQSDVLKAIASLHYQINSPSYMNFIRRNGLGESFMGLSHDNLYQLLWPIPSSEMDLNPQMIQNPGY</sequence>
<comment type="caution">
    <text evidence="2">The sequence shown here is derived from an EMBL/GenBank/DDBJ whole genome shotgun (WGS) entry which is preliminary data.</text>
</comment>
<evidence type="ECO:0000256" key="1">
    <source>
        <dbReference type="SAM" id="SignalP"/>
    </source>
</evidence>
<dbReference type="SUPFAM" id="SSF48452">
    <property type="entry name" value="TPR-like"/>
    <property type="match status" value="1"/>
</dbReference>
<accession>A0A069SKR0</accession>
<organism evidence="2 3">
    <name type="scientific">Phocaeicola vulgatus str. 3975 RP4</name>
    <dbReference type="NCBI Taxonomy" id="1339352"/>
    <lineage>
        <taxon>Bacteria</taxon>
        <taxon>Pseudomonadati</taxon>
        <taxon>Bacteroidota</taxon>
        <taxon>Bacteroidia</taxon>
        <taxon>Bacteroidales</taxon>
        <taxon>Bacteroidaceae</taxon>
        <taxon>Phocaeicola</taxon>
    </lineage>
</organism>
<proteinExistence type="predicted"/>
<feature type="chain" id="PRO_5001666698" evidence="1">
    <location>
        <begin position="25"/>
        <end position="741"/>
    </location>
</feature>
<keyword evidence="1" id="KW-0732">Signal</keyword>
<dbReference type="InterPro" id="IPR011990">
    <property type="entry name" value="TPR-like_helical_dom_sf"/>
</dbReference>
<dbReference type="PROSITE" id="PS51257">
    <property type="entry name" value="PROKAR_LIPOPROTEIN"/>
    <property type="match status" value="1"/>
</dbReference>
<name>A0A069SKR0_PHOVU</name>
<protein>
    <submittedName>
        <fullName evidence="2">Starch-binding associating with outer membrane family protein</fullName>
    </submittedName>
</protein>
<gene>
    <name evidence="2" type="ORF">M099_1444</name>
</gene>
<dbReference type="RefSeq" id="WP_118292291.1">
    <property type="nucleotide sequence ID" value="NZ_JNHM01000018.1"/>
</dbReference>